<evidence type="ECO:0000256" key="3">
    <source>
        <dbReference type="ARBA" id="ARBA00022692"/>
    </source>
</evidence>
<evidence type="ECO:0000256" key="5">
    <source>
        <dbReference type="ARBA" id="ARBA00023136"/>
    </source>
</evidence>
<protein>
    <submittedName>
        <fullName evidence="8">MFS transporter</fullName>
    </submittedName>
</protein>
<dbReference type="InterPro" id="IPR036259">
    <property type="entry name" value="MFS_trans_sf"/>
</dbReference>
<feature type="transmembrane region" description="Helical" evidence="6">
    <location>
        <begin position="315"/>
        <end position="338"/>
    </location>
</feature>
<comment type="caution">
    <text evidence="8">The sequence shown here is derived from an EMBL/GenBank/DDBJ whole genome shotgun (WGS) entry which is preliminary data.</text>
</comment>
<dbReference type="PROSITE" id="PS50850">
    <property type="entry name" value="MFS"/>
    <property type="match status" value="1"/>
</dbReference>
<dbReference type="InterPro" id="IPR020846">
    <property type="entry name" value="MFS_dom"/>
</dbReference>
<dbReference type="STRING" id="1742358.GCA_001439605_03271"/>
<dbReference type="AlphaFoldDB" id="A0A4R1B558"/>
<dbReference type="EMBL" id="SJTH01000003">
    <property type="protein sequence ID" value="TCJ05849.1"/>
    <property type="molecule type" value="Genomic_DNA"/>
</dbReference>
<dbReference type="GO" id="GO:0035435">
    <property type="term" value="P:phosphate ion transmembrane transport"/>
    <property type="evidence" value="ECO:0007669"/>
    <property type="project" value="TreeGrafter"/>
</dbReference>
<evidence type="ECO:0000313" key="8">
    <source>
        <dbReference type="EMBL" id="TCJ05849.1"/>
    </source>
</evidence>
<proteinExistence type="predicted"/>
<feature type="transmembrane region" description="Helical" evidence="6">
    <location>
        <begin position="292"/>
        <end position="309"/>
    </location>
</feature>
<feature type="transmembrane region" description="Helical" evidence="6">
    <location>
        <begin position="259"/>
        <end position="280"/>
    </location>
</feature>
<dbReference type="Gene3D" id="1.20.1250.20">
    <property type="entry name" value="MFS general substrate transporter like domains"/>
    <property type="match status" value="2"/>
</dbReference>
<dbReference type="RefSeq" id="WP_131236169.1">
    <property type="nucleotide sequence ID" value="NZ_SJTH01000003.1"/>
</dbReference>
<dbReference type="PANTHER" id="PTHR43826:SF3">
    <property type="entry name" value="GLUCOSE-6-PHOSPHATE EXCHANGER SLC37A4"/>
    <property type="match status" value="1"/>
</dbReference>
<evidence type="ECO:0000256" key="2">
    <source>
        <dbReference type="ARBA" id="ARBA00022448"/>
    </source>
</evidence>
<dbReference type="GO" id="GO:0061513">
    <property type="term" value="F:glucose 6-phosphate:phosphate antiporter activity"/>
    <property type="evidence" value="ECO:0007669"/>
    <property type="project" value="TreeGrafter"/>
</dbReference>
<name>A0A4R1B558_9BACI</name>
<evidence type="ECO:0000256" key="4">
    <source>
        <dbReference type="ARBA" id="ARBA00022989"/>
    </source>
</evidence>
<keyword evidence="2" id="KW-0813">Transport</keyword>
<keyword evidence="3 6" id="KW-0812">Transmembrane</keyword>
<accession>A0A4R1B558</accession>
<feature type="transmembrane region" description="Helical" evidence="6">
    <location>
        <begin position="136"/>
        <end position="161"/>
    </location>
</feature>
<dbReference type="GO" id="GO:0005886">
    <property type="term" value="C:plasma membrane"/>
    <property type="evidence" value="ECO:0007669"/>
    <property type="project" value="UniProtKB-SubCell"/>
</dbReference>
<feature type="transmembrane region" description="Helical" evidence="6">
    <location>
        <begin position="223"/>
        <end position="247"/>
    </location>
</feature>
<keyword evidence="5 6" id="KW-0472">Membrane</keyword>
<feature type="transmembrane region" description="Helical" evidence="6">
    <location>
        <begin position="350"/>
        <end position="373"/>
    </location>
</feature>
<evidence type="ECO:0000313" key="9">
    <source>
        <dbReference type="Proteomes" id="UP000293846"/>
    </source>
</evidence>
<evidence type="ECO:0000256" key="6">
    <source>
        <dbReference type="SAM" id="Phobius"/>
    </source>
</evidence>
<dbReference type="SUPFAM" id="SSF103473">
    <property type="entry name" value="MFS general substrate transporter"/>
    <property type="match status" value="1"/>
</dbReference>
<feature type="domain" description="Major facilitator superfamily (MFS) profile" evidence="7">
    <location>
        <begin position="12"/>
        <end position="414"/>
    </location>
</feature>
<evidence type="ECO:0000256" key="1">
    <source>
        <dbReference type="ARBA" id="ARBA00004651"/>
    </source>
</evidence>
<dbReference type="PANTHER" id="PTHR43826">
    <property type="entry name" value="GLUCOSE-6-PHOSPHATE EXCHANGER SLC37A4"/>
    <property type="match status" value="1"/>
</dbReference>
<dbReference type="InterPro" id="IPR051337">
    <property type="entry name" value="OPA_Antiporter"/>
</dbReference>
<dbReference type="Proteomes" id="UP000293846">
    <property type="component" value="Unassembled WGS sequence"/>
</dbReference>
<feature type="transmembrane region" description="Helical" evidence="6">
    <location>
        <begin position="41"/>
        <end position="62"/>
    </location>
</feature>
<dbReference type="Pfam" id="PF07690">
    <property type="entry name" value="MFS_1"/>
    <property type="match status" value="1"/>
</dbReference>
<feature type="transmembrane region" description="Helical" evidence="6">
    <location>
        <begin position="388"/>
        <end position="409"/>
    </location>
</feature>
<feature type="transmembrane region" description="Helical" evidence="6">
    <location>
        <begin position="167"/>
        <end position="186"/>
    </location>
</feature>
<dbReference type="OrthoDB" id="9773404at2"/>
<gene>
    <name evidence="8" type="ORF">E0Y62_04060</name>
</gene>
<reference evidence="8 9" key="1">
    <citation type="submission" date="2019-03" db="EMBL/GenBank/DDBJ databases">
        <authorList>
            <person name="Jensen L."/>
            <person name="Storgaard J."/>
            <person name="Sulaj E."/>
            <person name="Schramm A."/>
            <person name="Marshall I.P.G."/>
        </authorList>
    </citation>
    <scope>NUCLEOTIDE SEQUENCE [LARGE SCALE GENOMIC DNA]</scope>
    <source>
        <strain evidence="8 9">2017H2G3</strain>
    </source>
</reference>
<keyword evidence="9" id="KW-1185">Reference proteome</keyword>
<organism evidence="8 9">
    <name type="scientific">Cytobacillus praedii</name>
    <dbReference type="NCBI Taxonomy" id="1742358"/>
    <lineage>
        <taxon>Bacteria</taxon>
        <taxon>Bacillati</taxon>
        <taxon>Bacillota</taxon>
        <taxon>Bacilli</taxon>
        <taxon>Bacillales</taxon>
        <taxon>Bacillaceae</taxon>
        <taxon>Cytobacillus</taxon>
    </lineage>
</organism>
<feature type="transmembrane region" description="Helical" evidence="6">
    <location>
        <begin position="74"/>
        <end position="95"/>
    </location>
</feature>
<evidence type="ECO:0000259" key="7">
    <source>
        <dbReference type="PROSITE" id="PS50850"/>
    </source>
</evidence>
<keyword evidence="4 6" id="KW-1133">Transmembrane helix</keyword>
<sequence>MDKQNSRFRWIVFASVLLTYLLMASQRTAPGLITDQVMRDFSVTASTIGLLTSIQFFVYTGFQVPMGILADRYGPNFFLIIGAILTGVGTIIYSLGTNELVLFIARILTGTGDATIWVNMVLILGQWFKVKEFVRLIGIAGMTGSLGFLLATVPFSAWIHLLGWRAAFFSAGLLLCLCGILLYYVLIQKPKQILLSESVSVKKKLQREKTSVLLRRIFSSRQAWALFFCHFGVVGAYVGFIGSWAVPYGMNVYGMIRSAASQLIMFGLIGALIGAPLMSWISGRLATIKRPYVVVHITILLSWCTFLFFKGNPPVVMLYMLFFLIGFGYGASALTFAVVRQTFPIEEAGVVSGVANTGGFLSAVLLPSIFGMVLDHVQSASSGVSNGYYYGFITPVIFSIIGLIGVISIKEGSRETDQSWAKNSRA</sequence>
<comment type="subcellular location">
    <subcellularLocation>
        <location evidence="1">Cell membrane</location>
        <topology evidence="1">Multi-pass membrane protein</topology>
    </subcellularLocation>
</comment>
<dbReference type="InterPro" id="IPR011701">
    <property type="entry name" value="MFS"/>
</dbReference>
<feature type="transmembrane region" description="Helical" evidence="6">
    <location>
        <begin position="101"/>
        <end position="124"/>
    </location>
</feature>